<feature type="region of interest" description="Disordered" evidence="4">
    <location>
        <begin position="1459"/>
        <end position="1479"/>
    </location>
</feature>
<proteinExistence type="predicted"/>
<dbReference type="GO" id="GO:0008270">
    <property type="term" value="F:zinc ion binding"/>
    <property type="evidence" value="ECO:0007669"/>
    <property type="project" value="UniProtKB-KW"/>
</dbReference>
<dbReference type="SMART" id="SM00184">
    <property type="entry name" value="RING"/>
    <property type="match status" value="1"/>
</dbReference>
<feature type="compositionally biased region" description="Acidic residues" evidence="4">
    <location>
        <begin position="310"/>
        <end position="334"/>
    </location>
</feature>
<dbReference type="SMART" id="SM00612">
    <property type="entry name" value="Kelch"/>
    <property type="match status" value="2"/>
</dbReference>
<dbReference type="InterPro" id="IPR015943">
    <property type="entry name" value="WD40/YVTN_repeat-like_dom_sf"/>
</dbReference>
<feature type="region of interest" description="Disordered" evidence="4">
    <location>
        <begin position="913"/>
        <end position="1001"/>
    </location>
</feature>
<evidence type="ECO:0000256" key="4">
    <source>
        <dbReference type="SAM" id="MobiDB-lite"/>
    </source>
</evidence>
<dbReference type="SUPFAM" id="SSF117281">
    <property type="entry name" value="Kelch motif"/>
    <property type="match status" value="1"/>
</dbReference>
<keyword evidence="2" id="KW-0479">Metal-binding</keyword>
<dbReference type="EnsemblMetazoa" id="PPA27848.1">
    <property type="protein sequence ID" value="PPA27848.1"/>
    <property type="gene ID" value="WBGene00117402"/>
</dbReference>
<dbReference type="InterPro" id="IPR056499">
    <property type="entry name" value="Beta-prop_HPS5-like"/>
</dbReference>
<dbReference type="InterPro" id="IPR001680">
    <property type="entry name" value="WD40_rpt"/>
</dbReference>
<dbReference type="Gene3D" id="2.120.10.80">
    <property type="entry name" value="Kelch-type beta propeller"/>
    <property type="match status" value="2"/>
</dbReference>
<accession>A0A8R1YK60</accession>
<feature type="region of interest" description="Disordered" evidence="4">
    <location>
        <begin position="305"/>
        <end position="366"/>
    </location>
</feature>
<reference evidence="6" key="1">
    <citation type="journal article" date="2008" name="Nat. Genet.">
        <title>The Pristionchus pacificus genome provides a unique perspective on nematode lifestyle and parasitism.</title>
        <authorList>
            <person name="Dieterich C."/>
            <person name="Clifton S.W."/>
            <person name="Schuster L.N."/>
            <person name="Chinwalla A."/>
            <person name="Delehaunty K."/>
            <person name="Dinkelacker I."/>
            <person name="Fulton L."/>
            <person name="Fulton R."/>
            <person name="Godfrey J."/>
            <person name="Minx P."/>
            <person name="Mitreva M."/>
            <person name="Roeseler W."/>
            <person name="Tian H."/>
            <person name="Witte H."/>
            <person name="Yang S.P."/>
            <person name="Wilson R.K."/>
            <person name="Sommer R.J."/>
        </authorList>
    </citation>
    <scope>NUCLEOTIDE SEQUENCE [LARGE SCALE GENOMIC DNA]</scope>
    <source>
        <strain evidence="6">PS312</strain>
    </source>
</reference>
<feature type="compositionally biased region" description="Basic and acidic residues" evidence="4">
    <location>
        <begin position="923"/>
        <end position="932"/>
    </location>
</feature>
<gene>
    <name evidence="5" type="primary">WBGene00117402</name>
</gene>
<feature type="compositionally biased region" description="Basic and acidic residues" evidence="4">
    <location>
        <begin position="959"/>
        <end position="968"/>
    </location>
</feature>
<sequence length="1599" mass="172350">MLRRSSSFFFVAGGCTAAKEEKPLRSIERGGEWRVHSIELDEKMTTPRRSPAVVNVDGRPTVVGGCSAPGANEDTVEQWRDGRFESIDNCRDTVARSCASFCTTSNGRSFVIGGFDGLECLREVTVFDKNGSRTELTPFPSRLKNGAGCVVRGRMEEDDVIVVIGGWDEQRTMRTVYAFPSSSCSSSLPEIVALLPHPLEAHSVVTVEGEGRTDDVIFVFGGYDGITVTDEISLIRVTSPSSSSLPSFSIQVKCRLREARENHTAIYLKEMDAIVVAGGWNGREAMNSIELFIVKRDGERVCGIERVQTEEVEDDVSEDEEEEEDEETAGEEESTRESTAPSLSSLLSSPSIKGKDESVRRRRNRPMRSHALVELTSLDELSLPTNSARSIKYTCIAASRRLLVLGTSTGSVYVFARFAVSRHRVSGGGGRLNAIPLHVYPTKDGPLHAVRISPNEQSIAVGGESGRVSVLSLAAAGGAAVAAGSAAGAATAASSSPASALVHTVPGDARSPDRVNCLCWSSDSSLVYAAHASGLVAQHKIGTRRSVFRSSVDKLLELKGSAVQMDYAAATTDSPTARLLISTPEATFIHDLQAGKAYQVGNKPRNAPVGACWMKVGNDAATDDFVLAARPNGRIWEASTKGNVYKTHQLRKSSLMPTLDPLSFRDTPSHSSFLQQTAIDTETARTTVHLGNLAPITVDSAPSPSAPSSDALSLPSTSSSATSYSSTVSSSVTSSTATVSSEAATRFVCSAVRSTLFVADIDRSQLVVVSDLGYVIRDWVVCGSDVFVLFSGSGSSSGSGGAGLRKYTLFPLERAADRLLARKGILQAARLVLSVRPSESTVADVSPRDTVAAGWPMPLIENIQSALAAIKKKESESLRRQLNDLVCGGDRKPSIGEEEIEVVSGSLSSLAVARTRQVSTSDRYLDRRRPEREEGEEGAESEYEDGDGGVIRRERGRRRKEEDERSRSSPDSLRPLTRPTAASAAKNRAVSPRSEDRRVRREELKRAKRLLESDTSHLQTEHRDSLRTLLELGSPPPMQFKHSVTVASVARNLAELARVAPPSITELLVERRTTAKPSSSSKRGGARVVKAIRPQRPTSGGTGGGTRKSAVRVAMDEEERNSNVLLLQGTKKSPRSAIEEGEDSENNVDWRREKRMGGVFLREEGDVLTRATAAAAPQGAESAADAATAAAAELHAQRCDRCGLHKSWLAVFLFGAAVHRVNVIVREGAYGRGGIPSTMEEWCDAMEEVMGRKEERKMACDKCEKVMMKAMESVPISGRFCDGLRPTATRVDAEAMREKVLSLPEEVLRAAVFGVRTERRKGRNGEMREEKDEKQNGIHRLSTATVVPIVSGEEAEKENGNGEEKEERDEEGESEGRKWIEIVDVRQILTAALFALGRKGLREMITQRINRCTLTSLSDGDWASLARLLAPRENTGTAIPIQMARTMLKECGMHKFISIEGPSPQSTTVTTPTPSIRGGGYGRRVASIESPQSVKEPATVSWPMDTTGVCPMCSLPLTAVVSGSRKSSGDKGGGGGGGDTATTAGNQLVCYPCGHTYHEICIGEATRRRQIAALQGISPVCIVCRVRARRSKAAAVSTK</sequence>
<keyword evidence="3" id="KW-0862">Zinc</keyword>
<feature type="compositionally biased region" description="Low complexity" evidence="4">
    <location>
        <begin position="1462"/>
        <end position="1475"/>
    </location>
</feature>
<organism evidence="5 6">
    <name type="scientific">Pristionchus pacificus</name>
    <name type="common">Parasitic nematode worm</name>
    <dbReference type="NCBI Taxonomy" id="54126"/>
    <lineage>
        <taxon>Eukaryota</taxon>
        <taxon>Metazoa</taxon>
        <taxon>Ecdysozoa</taxon>
        <taxon>Nematoda</taxon>
        <taxon>Chromadorea</taxon>
        <taxon>Rhabditida</taxon>
        <taxon>Rhabditina</taxon>
        <taxon>Diplogasteromorpha</taxon>
        <taxon>Diplogasteroidea</taxon>
        <taxon>Neodiplogasteridae</taxon>
        <taxon>Pristionchus</taxon>
    </lineage>
</organism>
<dbReference type="InterPro" id="IPR015915">
    <property type="entry name" value="Kelch-typ_b-propeller"/>
</dbReference>
<accession>A0A2A6BM90</accession>
<dbReference type="InterPro" id="IPR001841">
    <property type="entry name" value="Znf_RING"/>
</dbReference>
<dbReference type="GO" id="GO:0005737">
    <property type="term" value="C:cytoplasm"/>
    <property type="evidence" value="ECO:0000318"/>
    <property type="project" value="GO_Central"/>
</dbReference>
<keyword evidence="6" id="KW-1185">Reference proteome</keyword>
<evidence type="ECO:0000256" key="3">
    <source>
        <dbReference type="ARBA" id="ARBA00022833"/>
    </source>
</evidence>
<keyword evidence="1" id="KW-0880">Kelch repeat</keyword>
<reference evidence="5" key="2">
    <citation type="submission" date="2022-06" db="UniProtKB">
        <authorList>
            <consortium name="EnsemblMetazoa"/>
        </authorList>
    </citation>
    <scope>IDENTIFICATION</scope>
    <source>
        <strain evidence="5">PS312</strain>
    </source>
</reference>
<dbReference type="Proteomes" id="UP000005239">
    <property type="component" value="Unassembled WGS sequence"/>
</dbReference>
<dbReference type="OrthoDB" id="19493at2759"/>
<feature type="compositionally biased region" description="Basic and acidic residues" evidence="4">
    <location>
        <begin position="1323"/>
        <end position="1336"/>
    </location>
</feature>
<dbReference type="SUPFAM" id="SSF69322">
    <property type="entry name" value="Tricorn protease domain 2"/>
    <property type="match status" value="1"/>
</dbReference>
<evidence type="ECO:0000313" key="6">
    <source>
        <dbReference type="Proteomes" id="UP000005239"/>
    </source>
</evidence>
<dbReference type="PROSITE" id="PS51257">
    <property type="entry name" value="PROKAR_LIPOPROTEIN"/>
    <property type="match status" value="1"/>
</dbReference>
<evidence type="ECO:0000313" key="5">
    <source>
        <dbReference type="EnsemblMetazoa" id="PPA27848.1"/>
    </source>
</evidence>
<dbReference type="GO" id="GO:0048066">
    <property type="term" value="P:developmental pigmentation"/>
    <property type="evidence" value="ECO:0000318"/>
    <property type="project" value="GO_Central"/>
</dbReference>
<dbReference type="PANTHER" id="PTHR23287:SF18">
    <property type="entry name" value="BLOC-2 COMPLEX MEMBER HPS5"/>
    <property type="match status" value="1"/>
</dbReference>
<feature type="region of interest" description="Disordered" evidence="4">
    <location>
        <begin position="699"/>
        <end position="727"/>
    </location>
</feature>
<feature type="region of interest" description="Disordered" evidence="4">
    <location>
        <begin position="1320"/>
        <end position="1375"/>
    </location>
</feature>
<feature type="compositionally biased region" description="Acidic residues" evidence="4">
    <location>
        <begin position="933"/>
        <end position="947"/>
    </location>
</feature>
<evidence type="ECO:0000256" key="1">
    <source>
        <dbReference type="ARBA" id="ARBA00022441"/>
    </source>
</evidence>
<evidence type="ECO:0000256" key="2">
    <source>
        <dbReference type="ARBA" id="ARBA00022771"/>
    </source>
</evidence>
<dbReference type="PANTHER" id="PTHR23287">
    <property type="entry name" value="RUBY-EYE2-LIKE PROTEIN"/>
    <property type="match status" value="1"/>
</dbReference>
<name>A0A2A6BM90_PRIPA</name>
<keyword evidence="2" id="KW-0863">Zinc-finger</keyword>
<dbReference type="InterPro" id="IPR006652">
    <property type="entry name" value="Kelch_1"/>
</dbReference>
<dbReference type="SMART" id="SM00320">
    <property type="entry name" value="WD40"/>
    <property type="match status" value="2"/>
</dbReference>
<dbReference type="Pfam" id="PF23756">
    <property type="entry name" value="Beta-prop_HPS5"/>
    <property type="match status" value="1"/>
</dbReference>
<protein>
    <submittedName>
        <fullName evidence="5">RING-type domain-containing protein</fullName>
    </submittedName>
</protein>
<dbReference type="Gene3D" id="2.130.10.10">
    <property type="entry name" value="YVTN repeat-like/Quinoprotein amine dehydrogenase"/>
    <property type="match status" value="1"/>
</dbReference>
<feature type="compositionally biased region" description="Low complexity" evidence="4">
    <location>
        <begin position="337"/>
        <end position="351"/>
    </location>
</feature>